<dbReference type="InterPro" id="IPR029063">
    <property type="entry name" value="SAM-dependent_MTases_sf"/>
</dbReference>
<organism evidence="10 11">
    <name type="scientific">Brucella pituitosa</name>
    <dbReference type="NCBI Taxonomy" id="571256"/>
    <lineage>
        <taxon>Bacteria</taxon>
        <taxon>Pseudomonadati</taxon>
        <taxon>Pseudomonadota</taxon>
        <taxon>Alphaproteobacteria</taxon>
        <taxon>Hyphomicrobiales</taxon>
        <taxon>Brucellaceae</taxon>
        <taxon>Brucella/Ochrobactrum group</taxon>
        <taxon>Brucella</taxon>
    </lineage>
</organism>
<evidence type="ECO:0000256" key="1">
    <source>
        <dbReference type="ARBA" id="ARBA00010203"/>
    </source>
</evidence>
<dbReference type="SUPFAM" id="SSF53335">
    <property type="entry name" value="S-adenosyl-L-methionine-dependent methyltransferases"/>
    <property type="match status" value="1"/>
</dbReference>
<proteinExistence type="inferred from homology"/>
<protein>
    <submittedName>
        <fullName evidence="10">RNA methyltransferase</fullName>
    </submittedName>
</protein>
<dbReference type="Gene3D" id="3.40.50.150">
    <property type="entry name" value="Vaccinia Virus protein VP39"/>
    <property type="match status" value="2"/>
</dbReference>
<accession>A0ABS3K871</accession>
<evidence type="ECO:0000256" key="6">
    <source>
        <dbReference type="ARBA" id="ARBA00023125"/>
    </source>
</evidence>
<keyword evidence="5" id="KW-0680">Restriction system</keyword>
<evidence type="ECO:0000256" key="2">
    <source>
        <dbReference type="ARBA" id="ARBA00022603"/>
    </source>
</evidence>
<dbReference type="Proteomes" id="UP000718278">
    <property type="component" value="Unassembled WGS sequence"/>
</dbReference>
<evidence type="ECO:0000259" key="9">
    <source>
        <dbReference type="Pfam" id="PF01555"/>
    </source>
</evidence>
<evidence type="ECO:0000256" key="4">
    <source>
        <dbReference type="ARBA" id="ARBA00022691"/>
    </source>
</evidence>
<dbReference type="InterPro" id="IPR017985">
    <property type="entry name" value="MeTrfase_CN4_CS"/>
</dbReference>
<name>A0ABS3K871_9HYPH</name>
<reference evidence="10 11" key="1">
    <citation type="submission" date="2020-10" db="EMBL/GenBank/DDBJ databases">
        <title>Genomic characterization of underground lake bacteria from Wind Cave National Park: Insight into the archetypical LuxI/LuxR and identification of LuxR solos.</title>
        <authorList>
            <person name="Wengert P.C."/>
            <person name="Savka M.A."/>
        </authorList>
    </citation>
    <scope>NUCLEOTIDE SEQUENCE [LARGE SCALE GENOMIC DNA]</scope>
    <source>
        <strain evidence="10 11">SD316</strain>
    </source>
</reference>
<gene>
    <name evidence="10" type="ORF">IPV26_20190</name>
</gene>
<evidence type="ECO:0000256" key="8">
    <source>
        <dbReference type="ARBA" id="ARBA00049120"/>
    </source>
</evidence>
<comment type="catalytic activity">
    <reaction evidence="7">
        <text>a 2'-deoxyadenosine in DNA + S-adenosyl-L-methionine = an N(6)-methyl-2'-deoxyadenosine in DNA + S-adenosyl-L-homocysteine + H(+)</text>
        <dbReference type="Rhea" id="RHEA:15197"/>
        <dbReference type="Rhea" id="RHEA-COMP:12418"/>
        <dbReference type="Rhea" id="RHEA-COMP:12419"/>
        <dbReference type="ChEBI" id="CHEBI:15378"/>
        <dbReference type="ChEBI" id="CHEBI:57856"/>
        <dbReference type="ChEBI" id="CHEBI:59789"/>
        <dbReference type="ChEBI" id="CHEBI:90615"/>
        <dbReference type="ChEBI" id="CHEBI:90616"/>
        <dbReference type="EC" id="2.1.1.72"/>
    </reaction>
</comment>
<evidence type="ECO:0000256" key="3">
    <source>
        <dbReference type="ARBA" id="ARBA00022679"/>
    </source>
</evidence>
<comment type="similarity">
    <text evidence="1">Belongs to the N(4)/N(6)-methyltransferase family. N(4) subfamily.</text>
</comment>
<keyword evidence="11" id="KW-1185">Reference proteome</keyword>
<feature type="domain" description="DNA methylase N-4/N-6" evidence="9">
    <location>
        <begin position="48"/>
        <end position="104"/>
    </location>
</feature>
<keyword evidence="4" id="KW-0949">S-adenosyl-L-methionine</keyword>
<comment type="caution">
    <text evidence="10">The sequence shown here is derived from an EMBL/GenBank/DDBJ whole genome shotgun (WGS) entry which is preliminary data.</text>
</comment>
<keyword evidence="2 10" id="KW-0489">Methyltransferase</keyword>
<comment type="catalytic activity">
    <reaction evidence="8">
        <text>a 2'-deoxycytidine in DNA + S-adenosyl-L-methionine = an N(4)-methyl-2'-deoxycytidine in DNA + S-adenosyl-L-homocysteine + H(+)</text>
        <dbReference type="Rhea" id="RHEA:16857"/>
        <dbReference type="Rhea" id="RHEA-COMP:11369"/>
        <dbReference type="Rhea" id="RHEA-COMP:13674"/>
        <dbReference type="ChEBI" id="CHEBI:15378"/>
        <dbReference type="ChEBI" id="CHEBI:57856"/>
        <dbReference type="ChEBI" id="CHEBI:59789"/>
        <dbReference type="ChEBI" id="CHEBI:85452"/>
        <dbReference type="ChEBI" id="CHEBI:137933"/>
        <dbReference type="EC" id="2.1.1.113"/>
    </reaction>
</comment>
<dbReference type="GO" id="GO:0032259">
    <property type="term" value="P:methylation"/>
    <property type="evidence" value="ECO:0007669"/>
    <property type="project" value="UniProtKB-KW"/>
</dbReference>
<evidence type="ECO:0000313" key="11">
    <source>
        <dbReference type="Proteomes" id="UP000718278"/>
    </source>
</evidence>
<dbReference type="InterPro" id="IPR002941">
    <property type="entry name" value="DNA_methylase_N4/N6"/>
</dbReference>
<evidence type="ECO:0000256" key="5">
    <source>
        <dbReference type="ARBA" id="ARBA00022747"/>
    </source>
</evidence>
<keyword evidence="3" id="KW-0808">Transferase</keyword>
<evidence type="ECO:0000313" key="10">
    <source>
        <dbReference type="EMBL" id="MBO1041991.1"/>
    </source>
</evidence>
<dbReference type="EMBL" id="JADIJS010000005">
    <property type="protein sequence ID" value="MBO1041991.1"/>
    <property type="molecule type" value="Genomic_DNA"/>
</dbReference>
<dbReference type="GO" id="GO:0008168">
    <property type="term" value="F:methyltransferase activity"/>
    <property type="evidence" value="ECO:0007669"/>
    <property type="project" value="UniProtKB-KW"/>
</dbReference>
<sequence length="390" mass="43872">MPETALERGCASREHFELENANAAALLSKVDWDFKVRVVTNEIENVHPYPAKFISDLPAAFLDALPLRKDNVVLDPFCGSGTTVAEAQRRGFESAGIDLNPIACLMARVKTHPVPDGIEDSIAQLYRAIDGHSAEVPSIPNLNHWFKVPIQGALARLTTAADSIPESHQDFVRLAISSIVVRVSNQESDTRYAAINKPVKADDVKFAFQRSCDRLLSALRSRDYDLRSTSIINSDLLQLDTVDLRGRVGAIITSPPYPNAYEYWLYHKYRMWWLGYDPLKVKEKEIGARAHFFKKNRHTSQTFVDQMTAAFKKFAELLTFDGWVCFVVGRSIIHGETIDNAAIVREVGRNNGLELVYEGTRNVLSTRKSFNLSHANIKQENIVVMRRSVP</sequence>
<keyword evidence="6" id="KW-0238">DNA-binding</keyword>
<evidence type="ECO:0000256" key="7">
    <source>
        <dbReference type="ARBA" id="ARBA00047942"/>
    </source>
</evidence>
<dbReference type="RefSeq" id="WP_207490100.1">
    <property type="nucleotide sequence ID" value="NZ_JADIJS010000005.1"/>
</dbReference>
<dbReference type="Pfam" id="PF01555">
    <property type="entry name" value="N6_N4_Mtase"/>
    <property type="match status" value="1"/>
</dbReference>
<dbReference type="PROSITE" id="PS00093">
    <property type="entry name" value="N4_MTASE"/>
    <property type="match status" value="1"/>
</dbReference>